<keyword evidence="5" id="KW-0804">Transcription</keyword>
<evidence type="ECO:0000256" key="5">
    <source>
        <dbReference type="ARBA" id="ARBA00023163"/>
    </source>
</evidence>
<evidence type="ECO:0000256" key="3">
    <source>
        <dbReference type="ARBA" id="ARBA00023082"/>
    </source>
</evidence>
<feature type="domain" description="RNA polymerase sigma-70 region 2" evidence="6">
    <location>
        <begin position="31"/>
        <end position="88"/>
    </location>
</feature>
<keyword evidence="3" id="KW-0731">Sigma factor</keyword>
<dbReference type="Pfam" id="PF04542">
    <property type="entry name" value="Sigma70_r2"/>
    <property type="match status" value="1"/>
</dbReference>
<dbReference type="EMBL" id="AVPJ01000001">
    <property type="protein sequence ID" value="KGN34635.1"/>
    <property type="molecule type" value="Genomic_DNA"/>
</dbReference>
<dbReference type="RefSeq" id="WP_052109256.1">
    <property type="nucleotide sequence ID" value="NZ_AVPJ01000001.1"/>
</dbReference>
<feature type="domain" description="RNA polymerase sigma factor 70 region 4 type 2" evidence="7">
    <location>
        <begin position="124"/>
        <end position="172"/>
    </location>
</feature>
<comment type="caution">
    <text evidence="8">The sequence shown here is derived from an EMBL/GenBank/DDBJ whole genome shotgun (WGS) entry which is preliminary data.</text>
</comment>
<dbReference type="PANTHER" id="PTHR43133:SF50">
    <property type="entry name" value="ECF RNA POLYMERASE SIGMA FACTOR SIGM"/>
    <property type="match status" value="1"/>
</dbReference>
<dbReference type="STRING" id="1385520.N802_00655"/>
<evidence type="ECO:0000256" key="1">
    <source>
        <dbReference type="ARBA" id="ARBA00010641"/>
    </source>
</evidence>
<dbReference type="Proteomes" id="UP000030002">
    <property type="component" value="Unassembled WGS sequence"/>
</dbReference>
<dbReference type="PANTHER" id="PTHR43133">
    <property type="entry name" value="RNA POLYMERASE ECF-TYPE SIGMA FACTO"/>
    <property type="match status" value="1"/>
</dbReference>
<evidence type="ECO:0000313" key="8">
    <source>
        <dbReference type="EMBL" id="KGN34635.1"/>
    </source>
</evidence>
<dbReference type="SUPFAM" id="SSF88659">
    <property type="entry name" value="Sigma3 and sigma4 domains of RNA polymerase sigma factors"/>
    <property type="match status" value="1"/>
</dbReference>
<dbReference type="Gene3D" id="1.10.10.10">
    <property type="entry name" value="Winged helix-like DNA-binding domain superfamily/Winged helix DNA-binding domain"/>
    <property type="match status" value="1"/>
</dbReference>
<dbReference type="InterPro" id="IPR013325">
    <property type="entry name" value="RNA_pol_sigma_r2"/>
</dbReference>
<dbReference type="InterPro" id="IPR013324">
    <property type="entry name" value="RNA_pol_sigma_r3/r4-like"/>
</dbReference>
<dbReference type="InterPro" id="IPR013249">
    <property type="entry name" value="RNA_pol_sigma70_r4_t2"/>
</dbReference>
<evidence type="ECO:0000256" key="4">
    <source>
        <dbReference type="ARBA" id="ARBA00023125"/>
    </source>
</evidence>
<evidence type="ECO:0000313" key="9">
    <source>
        <dbReference type="Proteomes" id="UP000030002"/>
    </source>
</evidence>
<organism evidence="8 9">
    <name type="scientific">Knoellia sinensis KCTC 19936</name>
    <dbReference type="NCBI Taxonomy" id="1385520"/>
    <lineage>
        <taxon>Bacteria</taxon>
        <taxon>Bacillati</taxon>
        <taxon>Actinomycetota</taxon>
        <taxon>Actinomycetes</taxon>
        <taxon>Micrococcales</taxon>
        <taxon>Intrasporangiaceae</taxon>
        <taxon>Knoellia</taxon>
    </lineage>
</organism>
<dbReference type="GO" id="GO:0003677">
    <property type="term" value="F:DNA binding"/>
    <property type="evidence" value="ECO:0007669"/>
    <property type="project" value="UniProtKB-KW"/>
</dbReference>
<evidence type="ECO:0000259" key="6">
    <source>
        <dbReference type="Pfam" id="PF04542"/>
    </source>
</evidence>
<dbReference type="eggNOG" id="COG1595">
    <property type="taxonomic scope" value="Bacteria"/>
</dbReference>
<dbReference type="Gene3D" id="1.10.1740.10">
    <property type="match status" value="1"/>
</dbReference>
<dbReference type="OrthoDB" id="4864396at2"/>
<dbReference type="InterPro" id="IPR036388">
    <property type="entry name" value="WH-like_DNA-bd_sf"/>
</dbReference>
<dbReference type="GO" id="GO:0006352">
    <property type="term" value="P:DNA-templated transcription initiation"/>
    <property type="evidence" value="ECO:0007669"/>
    <property type="project" value="InterPro"/>
</dbReference>
<evidence type="ECO:0000256" key="2">
    <source>
        <dbReference type="ARBA" id="ARBA00023015"/>
    </source>
</evidence>
<dbReference type="NCBIfam" id="TIGR02937">
    <property type="entry name" value="sigma70-ECF"/>
    <property type="match status" value="1"/>
</dbReference>
<dbReference type="InterPro" id="IPR014284">
    <property type="entry name" value="RNA_pol_sigma-70_dom"/>
</dbReference>
<gene>
    <name evidence="8" type="ORF">N802_00655</name>
</gene>
<keyword evidence="9" id="KW-1185">Reference proteome</keyword>
<dbReference type="CDD" id="cd06171">
    <property type="entry name" value="Sigma70_r4"/>
    <property type="match status" value="1"/>
</dbReference>
<name>A0A0A0JB52_9MICO</name>
<accession>A0A0A0JB52</accession>
<dbReference type="InterPro" id="IPR039425">
    <property type="entry name" value="RNA_pol_sigma-70-like"/>
</dbReference>
<dbReference type="InterPro" id="IPR007627">
    <property type="entry name" value="RNA_pol_sigma70_r2"/>
</dbReference>
<keyword evidence="4" id="KW-0238">DNA-binding</keyword>
<evidence type="ECO:0000259" key="7">
    <source>
        <dbReference type="Pfam" id="PF08281"/>
    </source>
</evidence>
<sequence>MTLVGSRRDARARAAADDGVSSLYAVHWTPMVRLAWLFVHDDLLAEEIAQDAFISLHRKWHEVQEGRGAAYLRQCVVNGARSALRHHKVEQRYLESLPHGTRHLRVASAEDEAISATGAADLFHRLQKLPTRQREVLVLRYYLDLSEAQIADSLGIAPGSVKAHAHRGLAALRTQMEDRT</sequence>
<keyword evidence="2" id="KW-0805">Transcription regulation</keyword>
<dbReference type="SUPFAM" id="SSF88946">
    <property type="entry name" value="Sigma2 domain of RNA polymerase sigma factors"/>
    <property type="match status" value="1"/>
</dbReference>
<proteinExistence type="inferred from homology"/>
<reference evidence="8 9" key="1">
    <citation type="submission" date="2013-08" db="EMBL/GenBank/DDBJ databases">
        <title>The genome sequence of Knoellia sinensis.</title>
        <authorList>
            <person name="Zhu W."/>
            <person name="Wang G."/>
        </authorList>
    </citation>
    <scope>NUCLEOTIDE SEQUENCE [LARGE SCALE GENOMIC DNA]</scope>
    <source>
        <strain evidence="8 9">KCTC 19936</strain>
    </source>
</reference>
<protein>
    <submittedName>
        <fullName evidence="8">RNA polymerase sigma24 factor</fullName>
    </submittedName>
</protein>
<dbReference type="GO" id="GO:0016987">
    <property type="term" value="F:sigma factor activity"/>
    <property type="evidence" value="ECO:0007669"/>
    <property type="project" value="UniProtKB-KW"/>
</dbReference>
<dbReference type="AlphaFoldDB" id="A0A0A0JB52"/>
<dbReference type="Pfam" id="PF08281">
    <property type="entry name" value="Sigma70_r4_2"/>
    <property type="match status" value="1"/>
</dbReference>
<comment type="similarity">
    <text evidence="1">Belongs to the sigma-70 factor family. ECF subfamily.</text>
</comment>